<feature type="region of interest" description="Disordered" evidence="1">
    <location>
        <begin position="60"/>
        <end position="79"/>
    </location>
</feature>
<feature type="compositionally biased region" description="Basic and acidic residues" evidence="1">
    <location>
        <begin position="69"/>
        <end position="79"/>
    </location>
</feature>
<reference evidence="2" key="2">
    <citation type="submission" date="2020-11" db="EMBL/GenBank/DDBJ databases">
        <authorList>
            <person name="McCartney M.A."/>
            <person name="Auch B."/>
            <person name="Kono T."/>
            <person name="Mallez S."/>
            <person name="Becker A."/>
            <person name="Gohl D.M."/>
            <person name="Silverstein K.A.T."/>
            <person name="Koren S."/>
            <person name="Bechman K.B."/>
            <person name="Herman A."/>
            <person name="Abrahante J.E."/>
            <person name="Garbe J."/>
        </authorList>
    </citation>
    <scope>NUCLEOTIDE SEQUENCE</scope>
    <source>
        <strain evidence="2">Duluth1</strain>
        <tissue evidence="2">Whole animal</tissue>
    </source>
</reference>
<dbReference type="AlphaFoldDB" id="A0A9D4MA98"/>
<name>A0A9D4MA98_DREPO</name>
<keyword evidence="3" id="KW-1185">Reference proteome</keyword>
<organism evidence="2 3">
    <name type="scientific">Dreissena polymorpha</name>
    <name type="common">Zebra mussel</name>
    <name type="synonym">Mytilus polymorpha</name>
    <dbReference type="NCBI Taxonomy" id="45954"/>
    <lineage>
        <taxon>Eukaryota</taxon>
        <taxon>Metazoa</taxon>
        <taxon>Spiralia</taxon>
        <taxon>Lophotrochozoa</taxon>
        <taxon>Mollusca</taxon>
        <taxon>Bivalvia</taxon>
        <taxon>Autobranchia</taxon>
        <taxon>Heteroconchia</taxon>
        <taxon>Euheterodonta</taxon>
        <taxon>Imparidentia</taxon>
        <taxon>Neoheterodontei</taxon>
        <taxon>Myida</taxon>
        <taxon>Dreissenoidea</taxon>
        <taxon>Dreissenidae</taxon>
        <taxon>Dreissena</taxon>
    </lineage>
</organism>
<proteinExistence type="predicted"/>
<reference evidence="2" key="1">
    <citation type="journal article" date="2019" name="bioRxiv">
        <title>The Genome of the Zebra Mussel, Dreissena polymorpha: A Resource for Invasive Species Research.</title>
        <authorList>
            <person name="McCartney M.A."/>
            <person name="Auch B."/>
            <person name="Kono T."/>
            <person name="Mallez S."/>
            <person name="Zhang Y."/>
            <person name="Obille A."/>
            <person name="Becker A."/>
            <person name="Abrahante J.E."/>
            <person name="Garbe J."/>
            <person name="Badalamenti J.P."/>
            <person name="Herman A."/>
            <person name="Mangelson H."/>
            <person name="Liachko I."/>
            <person name="Sullivan S."/>
            <person name="Sone E.D."/>
            <person name="Koren S."/>
            <person name="Silverstein K.A.T."/>
            <person name="Beckman K.B."/>
            <person name="Gohl D.M."/>
        </authorList>
    </citation>
    <scope>NUCLEOTIDE SEQUENCE</scope>
    <source>
        <strain evidence="2">Duluth1</strain>
        <tissue evidence="2">Whole animal</tissue>
    </source>
</reference>
<sequence>MFFPVALNLLEVHKIPGSHFQDVRDKVILHGRVHLHDVATLARDIDVVDCGRLQGVRAPSYGKRMRSGRGTEIDTKGSE</sequence>
<dbReference type="Proteomes" id="UP000828390">
    <property type="component" value="Unassembled WGS sequence"/>
</dbReference>
<dbReference type="EMBL" id="JAIWYP010000002">
    <property type="protein sequence ID" value="KAH3872575.1"/>
    <property type="molecule type" value="Genomic_DNA"/>
</dbReference>
<evidence type="ECO:0000256" key="1">
    <source>
        <dbReference type="SAM" id="MobiDB-lite"/>
    </source>
</evidence>
<evidence type="ECO:0000313" key="3">
    <source>
        <dbReference type="Proteomes" id="UP000828390"/>
    </source>
</evidence>
<accession>A0A9D4MA98</accession>
<protein>
    <submittedName>
        <fullName evidence="2">Uncharacterized protein</fullName>
    </submittedName>
</protein>
<gene>
    <name evidence="2" type="ORF">DPMN_035793</name>
</gene>
<comment type="caution">
    <text evidence="2">The sequence shown here is derived from an EMBL/GenBank/DDBJ whole genome shotgun (WGS) entry which is preliminary data.</text>
</comment>
<evidence type="ECO:0000313" key="2">
    <source>
        <dbReference type="EMBL" id="KAH3872575.1"/>
    </source>
</evidence>